<dbReference type="RefSeq" id="WP_159362467.1">
    <property type="nucleotide sequence ID" value="NZ_CP047394.1"/>
</dbReference>
<dbReference type="KEGG" id="bvq:FHE72_17185"/>
<dbReference type="AlphaFoldDB" id="A0A6I6UU92"/>
<dbReference type="Gene3D" id="2.60.34.30">
    <property type="entry name" value="Competence, DNA-entry nuclease inhibitor, ComJ"/>
    <property type="match status" value="1"/>
</dbReference>
<organism evidence="1 2">
    <name type="scientific">Rossellomorea vietnamensis</name>
    <dbReference type="NCBI Taxonomy" id="218284"/>
    <lineage>
        <taxon>Bacteria</taxon>
        <taxon>Bacillati</taxon>
        <taxon>Bacillota</taxon>
        <taxon>Bacilli</taxon>
        <taxon>Bacillales</taxon>
        <taxon>Bacillaceae</taxon>
        <taxon>Rossellomorea</taxon>
    </lineage>
</organism>
<reference evidence="1 2" key="1">
    <citation type="submission" date="2019-06" db="EMBL/GenBank/DDBJ databases">
        <title>An operon consisting of a P-type ATPase gene and a transcriptional regular gene given the different cadmium resistance in Bacillus vietamensis 151-6 and Bacillus marisflavi 151-25.</title>
        <authorList>
            <person name="Yu X."/>
        </authorList>
    </citation>
    <scope>NUCLEOTIDE SEQUENCE [LARGE SCALE GENOMIC DNA]</scope>
    <source>
        <strain evidence="1 2">151-6</strain>
    </source>
</reference>
<protein>
    <submittedName>
        <fullName evidence="1">Uncharacterized protein</fullName>
    </submittedName>
</protein>
<evidence type="ECO:0000313" key="2">
    <source>
        <dbReference type="Proteomes" id="UP000465062"/>
    </source>
</evidence>
<dbReference type="Pfam" id="PF11033">
    <property type="entry name" value="ComJ"/>
    <property type="match status" value="1"/>
</dbReference>
<sequence length="159" mass="18314">MNEISFESDTLYSQLAVFQFGLENPFNDWSETHFNQGFSWREGSVSFGTISENEKCNITVRVTDNLEVNRNVIRAITVPFTINCKGIEVGNVMETKAIDIEEGMFELLFTIQVENRMEHYIFNYIFNFLRNNNPKANIIIADEELKPSTTLLMKAEPAI</sequence>
<dbReference type="EMBL" id="CP047394">
    <property type="protein sequence ID" value="QHE62562.1"/>
    <property type="molecule type" value="Genomic_DNA"/>
</dbReference>
<evidence type="ECO:0000313" key="1">
    <source>
        <dbReference type="EMBL" id="QHE62562.1"/>
    </source>
</evidence>
<name>A0A6I6UU92_9BACI</name>
<gene>
    <name evidence="1" type="ORF">FHE72_17185</name>
</gene>
<dbReference type="Proteomes" id="UP000465062">
    <property type="component" value="Chromosome"/>
</dbReference>
<dbReference type="InterPro" id="IPR038691">
    <property type="entry name" value="ComJ_sf"/>
</dbReference>
<dbReference type="InterPro" id="IPR020354">
    <property type="entry name" value="Competence_nuclease_inhibitor"/>
</dbReference>
<accession>A0A6I6UU92</accession>
<proteinExistence type="predicted"/>